<evidence type="ECO:0000313" key="2">
    <source>
        <dbReference type="Proteomes" id="UP001159364"/>
    </source>
</evidence>
<protein>
    <submittedName>
        <fullName evidence="1">Uncharacterized protein</fullName>
    </submittedName>
</protein>
<reference evidence="1 2" key="1">
    <citation type="submission" date="2021-09" db="EMBL/GenBank/DDBJ databases">
        <title>Genomic insights and catalytic innovation underlie evolution of tropane alkaloids biosynthesis.</title>
        <authorList>
            <person name="Wang Y.-J."/>
            <person name="Tian T."/>
            <person name="Huang J.-P."/>
            <person name="Huang S.-X."/>
        </authorList>
    </citation>
    <scope>NUCLEOTIDE SEQUENCE [LARGE SCALE GENOMIC DNA]</scope>
    <source>
        <strain evidence="1">KIB-2018</strain>
        <tissue evidence="1">Leaf</tissue>
    </source>
</reference>
<sequence>MMGNVPNFVVMPYLSKSVCDVVFLHWIIESKNPFPLPLFVPECFKFVSGPEYVVMQNLHSYPFTPDQDSEIMATRVSQRQLIIQSENLDIYGKAVLDGNTKNTKKDIKKSGVALGRRQALGDITNKDPLHHEASLKKKNMIKEEFNEAEEMFLHDHRKCIEEQLKSMNTFSLELVLPGHGSLFTGEYPEAKEAQADIGSPQFYLEPEELPMMEFSDWLKSSTRWISPPSSPTCWDAPPLSPSSWQFETVEYELKGESDY</sequence>
<keyword evidence="2" id="KW-1185">Reference proteome</keyword>
<proteinExistence type="predicted"/>
<dbReference type="InterPro" id="IPR039326">
    <property type="entry name" value="Patronus"/>
</dbReference>
<dbReference type="PANTHER" id="PTHR35125">
    <property type="entry name" value="NEURON NAVIGATOR 1-LIKE-RELATED"/>
    <property type="match status" value="1"/>
</dbReference>
<accession>A0AAV8TY12</accession>
<comment type="caution">
    <text evidence="1">The sequence shown here is derived from an EMBL/GenBank/DDBJ whole genome shotgun (WGS) entry which is preliminary data.</text>
</comment>
<gene>
    <name evidence="1" type="ORF">K2173_022091</name>
</gene>
<dbReference type="EMBL" id="JAIWQS010000003">
    <property type="protein sequence ID" value="KAJ8770919.1"/>
    <property type="molecule type" value="Genomic_DNA"/>
</dbReference>
<organism evidence="1 2">
    <name type="scientific">Erythroxylum novogranatense</name>
    <dbReference type="NCBI Taxonomy" id="1862640"/>
    <lineage>
        <taxon>Eukaryota</taxon>
        <taxon>Viridiplantae</taxon>
        <taxon>Streptophyta</taxon>
        <taxon>Embryophyta</taxon>
        <taxon>Tracheophyta</taxon>
        <taxon>Spermatophyta</taxon>
        <taxon>Magnoliopsida</taxon>
        <taxon>eudicotyledons</taxon>
        <taxon>Gunneridae</taxon>
        <taxon>Pentapetalae</taxon>
        <taxon>rosids</taxon>
        <taxon>fabids</taxon>
        <taxon>Malpighiales</taxon>
        <taxon>Erythroxylaceae</taxon>
        <taxon>Erythroxylum</taxon>
    </lineage>
</organism>
<dbReference type="GO" id="GO:0007346">
    <property type="term" value="P:regulation of mitotic cell cycle"/>
    <property type="evidence" value="ECO:0007669"/>
    <property type="project" value="InterPro"/>
</dbReference>
<dbReference type="Proteomes" id="UP001159364">
    <property type="component" value="Linkage Group LG03"/>
</dbReference>
<name>A0AAV8TY12_9ROSI</name>
<dbReference type="PANTHER" id="PTHR35125:SF1">
    <property type="entry name" value="PROTEIN PATRONUS 2"/>
    <property type="match status" value="1"/>
</dbReference>
<evidence type="ECO:0000313" key="1">
    <source>
        <dbReference type="EMBL" id="KAJ8770919.1"/>
    </source>
</evidence>
<dbReference type="AlphaFoldDB" id="A0AAV8TY12"/>